<dbReference type="AlphaFoldDB" id="A0A1D6Q3C0"/>
<sequence>MTMLFVLLETLRREFILNMLAN</sequence>
<feature type="domain" description="MLLE-like" evidence="1">
    <location>
        <begin position="1"/>
        <end position="21"/>
    </location>
</feature>
<dbReference type="Pfam" id="PF23950">
    <property type="entry name" value="MLLE_2"/>
    <property type="match status" value="1"/>
</dbReference>
<proteinExistence type="predicted"/>
<name>A0A1D6Q3C0_MAIZE</name>
<dbReference type="InterPro" id="IPR056623">
    <property type="entry name" value="MLLE_2"/>
</dbReference>
<evidence type="ECO:0000259" key="1">
    <source>
        <dbReference type="Pfam" id="PF23950"/>
    </source>
</evidence>
<evidence type="ECO:0000313" key="2">
    <source>
        <dbReference type="EMBL" id="AQK53061.1"/>
    </source>
</evidence>
<gene>
    <name evidence="2" type="ORF">ZEAMMB73_Zm00001d050794</name>
</gene>
<reference evidence="2" key="1">
    <citation type="submission" date="2015-12" db="EMBL/GenBank/DDBJ databases">
        <title>Update maize B73 reference genome by single molecule sequencing technologies.</title>
        <authorList>
            <consortium name="Maize Genome Sequencing Project"/>
            <person name="Ware D."/>
        </authorList>
    </citation>
    <scope>NUCLEOTIDE SEQUENCE</scope>
    <source>
        <tissue evidence="2">Seedling</tissue>
    </source>
</reference>
<protein>
    <recommendedName>
        <fullName evidence="1">MLLE-like domain-containing protein</fullName>
    </recommendedName>
</protein>
<accession>A0A1D6Q3C0</accession>
<dbReference type="InParanoid" id="A0A1D6Q3C0"/>
<organism evidence="2">
    <name type="scientific">Zea mays</name>
    <name type="common">Maize</name>
    <dbReference type="NCBI Taxonomy" id="4577"/>
    <lineage>
        <taxon>Eukaryota</taxon>
        <taxon>Viridiplantae</taxon>
        <taxon>Streptophyta</taxon>
        <taxon>Embryophyta</taxon>
        <taxon>Tracheophyta</taxon>
        <taxon>Spermatophyta</taxon>
        <taxon>Magnoliopsida</taxon>
        <taxon>Liliopsida</taxon>
        <taxon>Poales</taxon>
        <taxon>Poaceae</taxon>
        <taxon>PACMAD clade</taxon>
        <taxon>Panicoideae</taxon>
        <taxon>Andropogonodae</taxon>
        <taxon>Andropogoneae</taxon>
        <taxon>Tripsacinae</taxon>
        <taxon>Zea</taxon>
    </lineage>
</organism>
<dbReference type="EMBL" id="CM000780">
    <property type="protein sequence ID" value="AQK53061.1"/>
    <property type="molecule type" value="Genomic_DNA"/>
</dbReference>